<gene>
    <name evidence="2" type="ORF">HED64_16070</name>
</gene>
<reference evidence="2 3" key="1">
    <citation type="submission" date="2020-04" db="EMBL/GenBank/DDBJ databases">
        <title>Paeniglutamicibacter sp. ANT13_2, a novel actinomycete isolated from sediment in Antarctica.</title>
        <authorList>
            <person name="Sakdapetsiri C."/>
            <person name="Pinyakong O."/>
        </authorList>
    </citation>
    <scope>NUCLEOTIDE SEQUENCE [LARGE SCALE GENOMIC DNA]</scope>
    <source>
        <strain evidence="2 3">ANT13_2</strain>
    </source>
</reference>
<feature type="region of interest" description="Disordered" evidence="1">
    <location>
        <begin position="254"/>
        <end position="282"/>
    </location>
</feature>
<comment type="caution">
    <text evidence="2">The sequence shown here is derived from an EMBL/GenBank/DDBJ whole genome shotgun (WGS) entry which is preliminary data.</text>
</comment>
<dbReference type="RefSeq" id="WP_168153005.1">
    <property type="nucleotide sequence ID" value="NZ_JAAWVT010000009.1"/>
</dbReference>
<evidence type="ECO:0000256" key="1">
    <source>
        <dbReference type="SAM" id="MobiDB-lite"/>
    </source>
</evidence>
<dbReference type="EMBL" id="JAAWVT010000009">
    <property type="protein sequence ID" value="NKG22215.1"/>
    <property type="molecule type" value="Genomic_DNA"/>
</dbReference>
<proteinExistence type="predicted"/>
<evidence type="ECO:0008006" key="4">
    <source>
        <dbReference type="Google" id="ProtNLM"/>
    </source>
</evidence>
<organism evidence="2 3">
    <name type="scientific">Paeniglutamicibacter terrestris</name>
    <dbReference type="NCBI Taxonomy" id="2723403"/>
    <lineage>
        <taxon>Bacteria</taxon>
        <taxon>Bacillati</taxon>
        <taxon>Actinomycetota</taxon>
        <taxon>Actinomycetes</taxon>
        <taxon>Micrococcales</taxon>
        <taxon>Micrococcaceae</taxon>
        <taxon>Paeniglutamicibacter</taxon>
    </lineage>
</organism>
<evidence type="ECO:0000313" key="2">
    <source>
        <dbReference type="EMBL" id="NKG22215.1"/>
    </source>
</evidence>
<sequence>MPAAVVQQYKLSQRLQAIGQLKARKAWQQVQVGLLTDSWAVILRNTGLVDEVSSLQLEAATAGASYGARSLAAQGDYEAPEAFVNPAGFAGVAADGRSLDGILWSPVPRTKERIKEGWDPLAAKASGGKFLELIVKTTVADAGRGAAGVDLASRPGVGYVRMLNPPSCSRCSVLAGKFYRWNAGFRRHPGCDCVHVPSKGADAATSEGLIHDPYEYFQSLSESEQNKIYTASGAQAIRDGGDLFQVVNSRRGMKPGGLVTTEGTTRRGNYGTGRRPRLTPEGIYSQNLPREQSLKLLESNGYLLPGGQDPLGAIRGQREGFGALARGGTRVGARRAVEQARNTGVRDGSRYTMTEAERRLFDAQLRWDAVREGRYPYSSKKPLTPEIAAKVEDDFRRWLSTGGEKFAR</sequence>
<accession>A0ABX1G993</accession>
<name>A0ABX1G993_9MICC</name>
<feature type="compositionally biased region" description="Low complexity" evidence="1">
    <location>
        <begin position="260"/>
        <end position="273"/>
    </location>
</feature>
<evidence type="ECO:0000313" key="3">
    <source>
        <dbReference type="Proteomes" id="UP000746595"/>
    </source>
</evidence>
<keyword evidence="3" id="KW-1185">Reference proteome</keyword>
<protein>
    <recommendedName>
        <fullName evidence="4">MuF-like minor capsid protein</fullName>
    </recommendedName>
</protein>
<dbReference type="Proteomes" id="UP000746595">
    <property type="component" value="Unassembled WGS sequence"/>
</dbReference>